<proteinExistence type="predicted"/>
<dbReference type="InterPro" id="IPR009045">
    <property type="entry name" value="Zn_M74/Hedgehog-like"/>
</dbReference>
<dbReference type="Pfam" id="PF01471">
    <property type="entry name" value="PG_binding_1"/>
    <property type="match status" value="1"/>
</dbReference>
<reference evidence="2 3" key="1">
    <citation type="submission" date="2023-07" db="EMBL/GenBank/DDBJ databases">
        <title>Genomic Encyclopedia of Type Strains, Phase IV (KMG-IV): sequencing the most valuable type-strain genomes for metagenomic binning, comparative biology and taxonomic classification.</title>
        <authorList>
            <person name="Goeker M."/>
        </authorList>
    </citation>
    <scope>NUCLEOTIDE SEQUENCE [LARGE SCALE GENOMIC DNA]</scope>
    <source>
        <strain evidence="2 3">B1-1</strain>
    </source>
</reference>
<organism evidence="2 3">
    <name type="scientific">Kaistia geumhonensis</name>
    <dbReference type="NCBI Taxonomy" id="410839"/>
    <lineage>
        <taxon>Bacteria</taxon>
        <taxon>Pseudomonadati</taxon>
        <taxon>Pseudomonadota</taxon>
        <taxon>Alphaproteobacteria</taxon>
        <taxon>Hyphomicrobiales</taxon>
        <taxon>Kaistiaceae</taxon>
        <taxon>Kaistia</taxon>
    </lineage>
</organism>
<dbReference type="SUPFAM" id="SSF47090">
    <property type="entry name" value="PGBD-like"/>
    <property type="match status" value="1"/>
</dbReference>
<dbReference type="Gene3D" id="1.10.101.10">
    <property type="entry name" value="PGBD-like superfamily/PGBD"/>
    <property type="match status" value="1"/>
</dbReference>
<accession>A0ABU0M5U8</accession>
<name>A0ABU0M5U8_9HYPH</name>
<protein>
    <recommendedName>
        <fullName evidence="1">Peptidoglycan binding-like domain-containing protein</fullName>
    </recommendedName>
</protein>
<dbReference type="InterPro" id="IPR036366">
    <property type="entry name" value="PGBDSf"/>
</dbReference>
<evidence type="ECO:0000259" key="1">
    <source>
        <dbReference type="Pfam" id="PF01471"/>
    </source>
</evidence>
<dbReference type="SUPFAM" id="SSF55166">
    <property type="entry name" value="Hedgehog/DD-peptidase"/>
    <property type="match status" value="1"/>
</dbReference>
<evidence type="ECO:0000313" key="2">
    <source>
        <dbReference type="EMBL" id="MDQ0516344.1"/>
    </source>
</evidence>
<dbReference type="Gene3D" id="3.30.1380.10">
    <property type="match status" value="1"/>
</dbReference>
<comment type="caution">
    <text evidence="2">The sequence shown here is derived from an EMBL/GenBank/DDBJ whole genome shotgun (WGS) entry which is preliminary data.</text>
</comment>
<sequence>MSVLDAASAARLRAAHPLLQKLFEAVAARTPIIILESQRGRAAQEEAFRKGNSKAHFGDSAHNWSPSVALDVAPRPLDWGDRKAFIALSVIVFEEARRLKIPIRWGGDWNGNGVLTDEKLSDLPHYELKPWRDFAKRDCVLFGEAPKPPPAAVETRYPVLRRGSKGTDVIELQRQLQAAGIDPGAVDGDYGDKTFAAIRELQRRRGLERDGVAGPKTRAALADLL</sequence>
<dbReference type="InterPro" id="IPR036365">
    <property type="entry name" value="PGBD-like_sf"/>
</dbReference>
<dbReference type="InterPro" id="IPR002477">
    <property type="entry name" value="Peptidoglycan-bd-like"/>
</dbReference>
<feature type="domain" description="Peptidoglycan binding-like" evidence="1">
    <location>
        <begin position="166"/>
        <end position="221"/>
    </location>
</feature>
<dbReference type="RefSeq" id="WP_266279724.1">
    <property type="nucleotide sequence ID" value="NZ_JAPKNF010000001.1"/>
</dbReference>
<gene>
    <name evidence="2" type="ORF">QO015_001957</name>
</gene>
<dbReference type="Proteomes" id="UP001223743">
    <property type="component" value="Unassembled WGS sequence"/>
</dbReference>
<keyword evidence="3" id="KW-1185">Reference proteome</keyword>
<evidence type="ECO:0000313" key="3">
    <source>
        <dbReference type="Proteomes" id="UP001223743"/>
    </source>
</evidence>
<dbReference type="EMBL" id="JAUSWJ010000001">
    <property type="protein sequence ID" value="MDQ0516344.1"/>
    <property type="molecule type" value="Genomic_DNA"/>
</dbReference>